<accession>A0ACC2V3L8</accession>
<proteinExistence type="predicted"/>
<evidence type="ECO:0000313" key="1">
    <source>
        <dbReference type="EMBL" id="KAJ9093569.1"/>
    </source>
</evidence>
<reference evidence="1" key="1">
    <citation type="submission" date="2023-04" db="EMBL/GenBank/DDBJ databases">
        <title>Draft Genome sequencing of Naganishia species isolated from polar environments using Oxford Nanopore Technology.</title>
        <authorList>
            <person name="Leo P."/>
            <person name="Venkateswaran K."/>
        </authorList>
    </citation>
    <scope>NUCLEOTIDE SEQUENCE</scope>
    <source>
        <strain evidence="1">MNA-CCFEE 5261</strain>
    </source>
</reference>
<gene>
    <name evidence="1" type="ORF">QFC19_008296</name>
</gene>
<dbReference type="Proteomes" id="UP001241377">
    <property type="component" value="Unassembled WGS sequence"/>
</dbReference>
<name>A0ACC2V3L8_9TREE</name>
<sequence length="335" mass="37519">MGGYVHPLLVYVEDIEPEICPSLFSQGVRNHEAKKIMKEKMKIGDQVLFYHSNCKVPGVYGTAVVHKEGYPDSMRKHSAHPYYDAKSKQNAPTWFMVDVEFRSRLDHPVTLALLKNLAGQKQLPECVSYIGEQGHKAIKEMALVNRGRLMTILTDIVPLTGVQPVTSEAYDAVLLLGKNGGWDVLMAPARKATTAEEVTKTKTNPHSRRSLRAQQEQPVNEKATSEEVGPTDHDMSKKRKRPESESGNVSNVRLKLTESASESELSDIPAQIDEDIDDREHRILSSYRLGEKRSKRHELQEERSKEAGNSQNESPTPTSSPTPRRSSRRHATTSG</sequence>
<organism evidence="1 2">
    <name type="scientific">Naganishia cerealis</name>
    <dbReference type="NCBI Taxonomy" id="610337"/>
    <lineage>
        <taxon>Eukaryota</taxon>
        <taxon>Fungi</taxon>
        <taxon>Dikarya</taxon>
        <taxon>Basidiomycota</taxon>
        <taxon>Agaricomycotina</taxon>
        <taxon>Tremellomycetes</taxon>
        <taxon>Filobasidiales</taxon>
        <taxon>Filobasidiaceae</taxon>
        <taxon>Naganishia</taxon>
    </lineage>
</organism>
<protein>
    <submittedName>
        <fullName evidence="1">Uncharacterized protein</fullName>
    </submittedName>
</protein>
<comment type="caution">
    <text evidence="1">The sequence shown here is derived from an EMBL/GenBank/DDBJ whole genome shotgun (WGS) entry which is preliminary data.</text>
</comment>
<keyword evidence="2" id="KW-1185">Reference proteome</keyword>
<dbReference type="EMBL" id="JASBWR010000122">
    <property type="protein sequence ID" value="KAJ9093569.1"/>
    <property type="molecule type" value="Genomic_DNA"/>
</dbReference>
<evidence type="ECO:0000313" key="2">
    <source>
        <dbReference type="Proteomes" id="UP001241377"/>
    </source>
</evidence>